<reference evidence="2 3" key="1">
    <citation type="submission" date="2024-04" db="EMBL/GenBank/DDBJ databases">
        <title>Phyllosticta paracitricarpa is synonymous to the EU quarantine fungus P. citricarpa based on phylogenomic analyses.</title>
        <authorList>
            <consortium name="Lawrence Berkeley National Laboratory"/>
            <person name="Van Ingen-Buijs V.A."/>
            <person name="Van Westerhoven A.C."/>
            <person name="Haridas S."/>
            <person name="Skiadas P."/>
            <person name="Martin F."/>
            <person name="Groenewald J.Z."/>
            <person name="Crous P.W."/>
            <person name="Seidl M.F."/>
        </authorList>
    </citation>
    <scope>NUCLEOTIDE SEQUENCE [LARGE SCALE GENOMIC DNA]</scope>
    <source>
        <strain evidence="2 3">CBS 123374</strain>
    </source>
</reference>
<comment type="caution">
    <text evidence="2">The sequence shown here is derived from an EMBL/GenBank/DDBJ whole genome shotgun (WGS) entry which is preliminary data.</text>
</comment>
<protein>
    <submittedName>
        <fullName evidence="2">Uncharacterized protein</fullName>
    </submittedName>
</protein>
<gene>
    <name evidence="2" type="ORF">HDK90DRAFT_462570</name>
</gene>
<evidence type="ECO:0000256" key="1">
    <source>
        <dbReference type="SAM" id="Phobius"/>
    </source>
</evidence>
<dbReference type="PANTHER" id="PTHR37849:SF1">
    <property type="entry name" value="YALI0E11605P"/>
    <property type="match status" value="1"/>
</dbReference>
<evidence type="ECO:0000313" key="3">
    <source>
        <dbReference type="Proteomes" id="UP001492380"/>
    </source>
</evidence>
<sequence length="114" mass="12792">MLRTFSRINAPRLARSFQTSARRMETPTGALPQKKPVGAFRGGLTGFLLGSVTAGVGMYYYVMDEYKMANTLLTEDIYSLQSAVQRIERYVRVLEDKVEKKKRGAAVDELQPPS</sequence>
<feature type="transmembrane region" description="Helical" evidence="1">
    <location>
        <begin position="39"/>
        <end position="62"/>
    </location>
</feature>
<dbReference type="Proteomes" id="UP001492380">
    <property type="component" value="Unassembled WGS sequence"/>
</dbReference>
<organism evidence="2 3">
    <name type="scientific">Phyllosticta capitalensis</name>
    <dbReference type="NCBI Taxonomy" id="121624"/>
    <lineage>
        <taxon>Eukaryota</taxon>
        <taxon>Fungi</taxon>
        <taxon>Dikarya</taxon>
        <taxon>Ascomycota</taxon>
        <taxon>Pezizomycotina</taxon>
        <taxon>Dothideomycetes</taxon>
        <taxon>Dothideomycetes incertae sedis</taxon>
        <taxon>Botryosphaeriales</taxon>
        <taxon>Phyllostictaceae</taxon>
        <taxon>Phyllosticta</taxon>
    </lineage>
</organism>
<keyword evidence="1" id="KW-1133">Transmembrane helix</keyword>
<evidence type="ECO:0000313" key="2">
    <source>
        <dbReference type="EMBL" id="KAK8243648.1"/>
    </source>
</evidence>
<keyword evidence="3" id="KW-1185">Reference proteome</keyword>
<accession>A0ABR1YY53</accession>
<name>A0ABR1YY53_9PEZI</name>
<dbReference type="EMBL" id="JBBWRZ010000002">
    <property type="protein sequence ID" value="KAK8243648.1"/>
    <property type="molecule type" value="Genomic_DNA"/>
</dbReference>
<keyword evidence="1" id="KW-0812">Transmembrane</keyword>
<dbReference type="PANTHER" id="PTHR37849">
    <property type="entry name" value="YALI0E11605P"/>
    <property type="match status" value="1"/>
</dbReference>
<keyword evidence="1" id="KW-0472">Membrane</keyword>
<proteinExistence type="predicted"/>